<evidence type="ECO:0000313" key="2">
    <source>
        <dbReference type="Proteomes" id="UP001138768"/>
    </source>
</evidence>
<dbReference type="Proteomes" id="UP001138768">
    <property type="component" value="Unassembled WGS sequence"/>
</dbReference>
<reference evidence="1 2" key="1">
    <citation type="journal article" date="2020" name="Microorganisms">
        <title>Osmotic Adaptation and Compatible Solute Biosynthesis of Phototrophic Bacteria as Revealed from Genome Analyses.</title>
        <authorList>
            <person name="Imhoff J.F."/>
            <person name="Rahn T."/>
            <person name="Kunzel S."/>
            <person name="Keller A."/>
            <person name="Neulinger S.C."/>
        </authorList>
    </citation>
    <scope>NUCLEOTIDE SEQUENCE [LARGE SCALE GENOMIC DNA]</scope>
    <source>
        <strain evidence="1 2">DSM 25653</strain>
    </source>
</reference>
<evidence type="ECO:0008006" key="3">
    <source>
        <dbReference type="Google" id="ProtNLM"/>
    </source>
</evidence>
<evidence type="ECO:0000313" key="1">
    <source>
        <dbReference type="EMBL" id="MBK1620755.1"/>
    </source>
</evidence>
<dbReference type="EMBL" id="NRRY01000047">
    <property type="protein sequence ID" value="MBK1620755.1"/>
    <property type="molecule type" value="Genomic_DNA"/>
</dbReference>
<keyword evidence="2" id="KW-1185">Reference proteome</keyword>
<dbReference type="RefSeq" id="WP_200248108.1">
    <property type="nucleotide sequence ID" value="NZ_JAXUFI010000027.1"/>
</dbReference>
<name>A0A9X0WC02_9GAMM</name>
<comment type="caution">
    <text evidence="1">The sequence shown here is derived from an EMBL/GenBank/DDBJ whole genome shotgun (WGS) entry which is preliminary data.</text>
</comment>
<gene>
    <name evidence="1" type="ORF">CKO42_20435</name>
</gene>
<sequence>MQFDRRIQLYTLLPARPYKVTVRQLWERLRGLDAEFNVNIRTVERDLSYLASSRFLNVASDDAKPAGWYRDTSLLASDPI</sequence>
<accession>A0A9X0WC02</accession>
<dbReference type="AlphaFoldDB" id="A0A9X0WC02"/>
<organism evidence="1 2">
    <name type="scientific">Lamprobacter modestohalophilus</name>
    <dbReference type="NCBI Taxonomy" id="1064514"/>
    <lineage>
        <taxon>Bacteria</taxon>
        <taxon>Pseudomonadati</taxon>
        <taxon>Pseudomonadota</taxon>
        <taxon>Gammaproteobacteria</taxon>
        <taxon>Chromatiales</taxon>
        <taxon>Chromatiaceae</taxon>
        <taxon>Lamprobacter</taxon>
    </lineage>
</organism>
<protein>
    <recommendedName>
        <fullName evidence="3">WYL domain-containing protein</fullName>
    </recommendedName>
</protein>
<proteinExistence type="predicted"/>